<sequence length="280" mass="31001">MKTKILLLAALLSTAAKLFAQNAMATLAGNLPEVRISGNISLHFLSPEPIAYVDISAAGIAGDLPVKNILRIKIMPDSLRHFSNNQRIAVVTVVGQSFIAQYQLRLDAFPGASDICTQINILPEQMRPVDISGVGLTTSQLKAKALAMIADHHYNVIRKAKAYGIQAKLIHIGTVGDFVFLDLRFDNATHLAYNMDELRFKIEDKKIGKATNAQSIELPPLWQLYPSADFKKNYRNVYVLKKAIFPENKVLNIALTEKQISGREITLPVKYGDILKADTF</sequence>
<dbReference type="InterPro" id="IPR022298">
    <property type="entry name" value="Conjug_transposon_TraN"/>
</dbReference>
<evidence type="ECO:0000256" key="1">
    <source>
        <dbReference type="SAM" id="SignalP"/>
    </source>
</evidence>
<dbReference type="EMBL" id="CP139558">
    <property type="protein sequence ID" value="WPU95776.1"/>
    <property type="molecule type" value="Genomic_DNA"/>
</dbReference>
<protein>
    <submittedName>
        <fullName evidence="2">Conjugative transposon protein TraN</fullName>
    </submittedName>
</protein>
<feature type="chain" id="PRO_5047431609" evidence="1">
    <location>
        <begin position="21"/>
        <end position="280"/>
    </location>
</feature>
<keyword evidence="1" id="KW-0732">Signal</keyword>
<reference evidence="2 3" key="1">
    <citation type="submission" date="2023-11" db="EMBL/GenBank/DDBJ databases">
        <title>Analysis of the Genomes of Mucilaginibacter gossypii cycad 4 and M. sabulilitoris SNA2: microbes with the potential for plant growth promotion.</title>
        <authorList>
            <person name="Hirsch A.M."/>
            <person name="Humm E."/>
            <person name="Rubbi M."/>
            <person name="Del Vecchio G."/>
            <person name="Ha S.M."/>
            <person name="Pellegrini M."/>
            <person name="Gunsalus R.P."/>
        </authorList>
    </citation>
    <scope>NUCLEOTIDE SEQUENCE [LARGE SCALE GENOMIC DNA]</scope>
    <source>
        <strain evidence="2 3">SNA2</strain>
    </source>
</reference>
<dbReference type="RefSeq" id="WP_321564882.1">
    <property type="nucleotide sequence ID" value="NZ_CP139558.1"/>
</dbReference>
<evidence type="ECO:0000313" key="2">
    <source>
        <dbReference type="EMBL" id="WPU95776.1"/>
    </source>
</evidence>
<accession>A0ABZ0TS36</accession>
<organism evidence="2 3">
    <name type="scientific">Mucilaginibacter sabulilitoris</name>
    <dbReference type="NCBI Taxonomy" id="1173583"/>
    <lineage>
        <taxon>Bacteria</taxon>
        <taxon>Pseudomonadati</taxon>
        <taxon>Bacteroidota</taxon>
        <taxon>Sphingobacteriia</taxon>
        <taxon>Sphingobacteriales</taxon>
        <taxon>Sphingobacteriaceae</taxon>
        <taxon>Mucilaginibacter</taxon>
    </lineage>
</organism>
<proteinExistence type="predicted"/>
<keyword evidence="3" id="KW-1185">Reference proteome</keyword>
<dbReference type="Proteomes" id="UP001324380">
    <property type="component" value="Chromosome"/>
</dbReference>
<feature type="signal peptide" evidence="1">
    <location>
        <begin position="1"/>
        <end position="20"/>
    </location>
</feature>
<evidence type="ECO:0000313" key="3">
    <source>
        <dbReference type="Proteomes" id="UP001324380"/>
    </source>
</evidence>
<gene>
    <name evidence="2" type="primary">traN</name>
    <name evidence="2" type="ORF">SNE25_09620</name>
</gene>
<name>A0ABZ0TS36_9SPHI</name>
<dbReference type="NCBIfam" id="TIGR03780">
    <property type="entry name" value="Bac_Flav_CT_N"/>
    <property type="match status" value="1"/>
</dbReference>
<dbReference type="Pfam" id="PF13595">
    <property type="entry name" value="DUF4138"/>
    <property type="match status" value="1"/>
</dbReference>